<sequence length="165" mass="19277">MSACSLQGERQTVTDIKQRHRDVAALQAGRRSSTAGMKIEFAPMNVPLRRRFQTAAVLQWMFSFLALAQCCLAVFVLLALSDWWMLALLYSGWLWLDWDTPSSGGRRSRWVRSWVVWDYFRDYFPLTLIKTVDLDPRKNYIFGFHPHGEKLSHGLSVSQVFWWLC</sequence>
<keyword evidence="7 11" id="KW-1133">Transmembrane helix</keyword>
<comment type="similarity">
    <text evidence="2">Belongs to the diacylglycerol acyltransferase family.</text>
</comment>
<keyword evidence="8" id="KW-0443">Lipid metabolism</keyword>
<evidence type="ECO:0000256" key="6">
    <source>
        <dbReference type="ARBA" id="ARBA00022824"/>
    </source>
</evidence>
<keyword evidence="3" id="KW-0444">Lipid biosynthesis</keyword>
<keyword evidence="4" id="KW-0808">Transferase</keyword>
<dbReference type="GO" id="GO:0005789">
    <property type="term" value="C:endoplasmic reticulum membrane"/>
    <property type="evidence" value="ECO:0007669"/>
    <property type="project" value="UniProtKB-SubCell"/>
</dbReference>
<keyword evidence="9 11" id="KW-0472">Membrane</keyword>
<name>A0A9N7V0W0_PLEPL</name>
<evidence type="ECO:0000313" key="13">
    <source>
        <dbReference type="Proteomes" id="UP001153269"/>
    </source>
</evidence>
<evidence type="ECO:0000256" key="11">
    <source>
        <dbReference type="SAM" id="Phobius"/>
    </source>
</evidence>
<dbReference type="AlphaFoldDB" id="A0A9N7V0W0"/>
<feature type="transmembrane region" description="Helical" evidence="11">
    <location>
        <begin position="57"/>
        <end position="77"/>
    </location>
</feature>
<reference evidence="12" key="1">
    <citation type="submission" date="2020-03" db="EMBL/GenBank/DDBJ databases">
        <authorList>
            <person name="Weist P."/>
        </authorList>
    </citation>
    <scope>NUCLEOTIDE SEQUENCE</scope>
</reference>
<keyword evidence="13" id="KW-1185">Reference proteome</keyword>
<keyword evidence="10" id="KW-0012">Acyltransferase</keyword>
<evidence type="ECO:0000256" key="9">
    <source>
        <dbReference type="ARBA" id="ARBA00023136"/>
    </source>
</evidence>
<evidence type="ECO:0000256" key="3">
    <source>
        <dbReference type="ARBA" id="ARBA00022516"/>
    </source>
</evidence>
<comment type="caution">
    <text evidence="12">The sequence shown here is derived from an EMBL/GenBank/DDBJ whole genome shotgun (WGS) entry which is preliminary data.</text>
</comment>
<dbReference type="InterPro" id="IPR007130">
    <property type="entry name" value="DAGAT"/>
</dbReference>
<organism evidence="12 13">
    <name type="scientific">Pleuronectes platessa</name>
    <name type="common">European plaice</name>
    <dbReference type="NCBI Taxonomy" id="8262"/>
    <lineage>
        <taxon>Eukaryota</taxon>
        <taxon>Metazoa</taxon>
        <taxon>Chordata</taxon>
        <taxon>Craniata</taxon>
        <taxon>Vertebrata</taxon>
        <taxon>Euteleostomi</taxon>
        <taxon>Actinopterygii</taxon>
        <taxon>Neopterygii</taxon>
        <taxon>Teleostei</taxon>
        <taxon>Neoteleostei</taxon>
        <taxon>Acanthomorphata</taxon>
        <taxon>Carangaria</taxon>
        <taxon>Pleuronectiformes</taxon>
        <taxon>Pleuronectoidei</taxon>
        <taxon>Pleuronectidae</taxon>
        <taxon>Pleuronectes</taxon>
    </lineage>
</organism>
<evidence type="ECO:0000256" key="1">
    <source>
        <dbReference type="ARBA" id="ARBA00004477"/>
    </source>
</evidence>
<comment type="subcellular location">
    <subcellularLocation>
        <location evidence="1">Endoplasmic reticulum membrane</location>
        <topology evidence="1">Multi-pass membrane protein</topology>
    </subcellularLocation>
</comment>
<keyword evidence="5 11" id="KW-0812">Transmembrane</keyword>
<dbReference type="GO" id="GO:0019432">
    <property type="term" value="P:triglyceride biosynthetic process"/>
    <property type="evidence" value="ECO:0007669"/>
    <property type="project" value="TreeGrafter"/>
</dbReference>
<dbReference type="Proteomes" id="UP001153269">
    <property type="component" value="Unassembled WGS sequence"/>
</dbReference>
<dbReference type="GO" id="GO:0004144">
    <property type="term" value="F:diacylglycerol O-acyltransferase activity"/>
    <property type="evidence" value="ECO:0007669"/>
    <property type="project" value="TreeGrafter"/>
</dbReference>
<dbReference type="Pfam" id="PF03982">
    <property type="entry name" value="DAGAT"/>
    <property type="match status" value="1"/>
</dbReference>
<evidence type="ECO:0000256" key="4">
    <source>
        <dbReference type="ARBA" id="ARBA00022679"/>
    </source>
</evidence>
<evidence type="ECO:0000256" key="5">
    <source>
        <dbReference type="ARBA" id="ARBA00022692"/>
    </source>
</evidence>
<evidence type="ECO:0000313" key="12">
    <source>
        <dbReference type="EMBL" id="CAB1440678.1"/>
    </source>
</evidence>
<dbReference type="EMBL" id="CADEAL010002488">
    <property type="protein sequence ID" value="CAB1440678.1"/>
    <property type="molecule type" value="Genomic_DNA"/>
</dbReference>
<proteinExistence type="inferred from homology"/>
<keyword evidence="6" id="KW-0256">Endoplasmic reticulum</keyword>
<accession>A0A9N7V0W0</accession>
<evidence type="ECO:0000256" key="10">
    <source>
        <dbReference type="ARBA" id="ARBA00023315"/>
    </source>
</evidence>
<dbReference type="PANTHER" id="PTHR12317:SF78">
    <property type="entry name" value="ACYLTRANSFERASE"/>
    <property type="match status" value="1"/>
</dbReference>
<evidence type="ECO:0000256" key="7">
    <source>
        <dbReference type="ARBA" id="ARBA00022989"/>
    </source>
</evidence>
<evidence type="ECO:0000256" key="8">
    <source>
        <dbReference type="ARBA" id="ARBA00023098"/>
    </source>
</evidence>
<dbReference type="PANTHER" id="PTHR12317">
    <property type="entry name" value="DIACYLGLYCEROL O-ACYLTRANSFERASE"/>
    <property type="match status" value="1"/>
</dbReference>
<gene>
    <name evidence="12" type="ORF">PLEPLA_LOCUS28444</name>
</gene>
<evidence type="ECO:0000256" key="2">
    <source>
        <dbReference type="ARBA" id="ARBA00005420"/>
    </source>
</evidence>
<protein>
    <submittedName>
        <fullName evidence="12">Uncharacterized protein</fullName>
    </submittedName>
</protein>